<organism evidence="3 4">
    <name type="scientific">Hyalella azteca</name>
    <name type="common">Amphipod</name>
    <dbReference type="NCBI Taxonomy" id="294128"/>
    <lineage>
        <taxon>Eukaryota</taxon>
        <taxon>Metazoa</taxon>
        <taxon>Ecdysozoa</taxon>
        <taxon>Arthropoda</taxon>
        <taxon>Crustacea</taxon>
        <taxon>Multicrustacea</taxon>
        <taxon>Malacostraca</taxon>
        <taxon>Eumalacostraca</taxon>
        <taxon>Peracarida</taxon>
        <taxon>Amphipoda</taxon>
        <taxon>Senticaudata</taxon>
        <taxon>Talitrida</taxon>
        <taxon>Talitroidea</taxon>
        <taxon>Hyalellidae</taxon>
        <taxon>Hyalella</taxon>
    </lineage>
</organism>
<sequence>MKSAELPTRRSVSLLVRLLALLGVAAPTMAITLQPLQGGEYDSSNIALATRKQDIHDQDVLTKTDLGNLHPSKYLEDNLRRKGDVVSADLTRSTLGVSKNVEIILALEKELLEHQEPDYSRREVDKILLECEKRHGKSCSSYLSRVKSNRAKRDAQTPDTGSEATNVSSPSTGGWTASKQDAEKKNESVTQFVFRELQNLLYNSRSQLQESKEVKFLDEVHIPTTQPSQTEFFGDLSSYTKTGLTYQSNPQKIKRTKLAITTPAKENSVPSSGILQTKFLSSTPKTRFDEFSHRPTAIAATTDSLFESEKNLPYETELHFGEVTKPNGRYTRSTTSSSASFFDTKRFSIPTPGPILVQEEVSNDNGDFVIDYIAADYETLHPQLTLQEILSKKPLPYIDVMTPSTDTFVDGLYYEEQDYPLHEYFVISEHLHSEYSSLPLFEKQVFEETQVPVKFLEGKGSSLTHLITTTPLSNDEIYHIVTENIPETSTTIFRKPTNAPEQIVQRRPTSELHTKSQSTTGTSTESPYASTGSTNRSEFYTKFAAQISAAPYNPEADITTQSYVPLKSESEQIRPPSVESVTTLISTSTISNSADPPSRIPSKPTTENVDLTTTLQDLVTAIQSQLGTPSGVANEQRTDSPIPMQVTVTSDELTVSGPDTQSISSILEQLRKPVLSLLPPHTSFVRPNYVPYKGSDVGPVKFSSVTSGERKNLEKPSVTSLFADDPVISSVSFKTISGPDEVTSNTKTSSKLNEQTGTAQNIKPTNSYGIPESLIESEILKTKLKPDVTPTHIFGIPKYIIEMELQVENKGKTDEPTNEASGTYHSKINLSDNKLIRYFNDSDDIGVKVINGLPLSVLNAELRKSNPGNQELYYVADVTDANEWKRQEGVPPDVLLTQALDVVDQNANSNIVKASTPLSPEPASSTQKISENSSGFLTEFIASFFT</sequence>
<evidence type="ECO:0000256" key="2">
    <source>
        <dbReference type="SAM" id="SignalP"/>
    </source>
</evidence>
<feature type="compositionally biased region" description="Polar residues" evidence="1">
    <location>
        <begin position="742"/>
        <end position="766"/>
    </location>
</feature>
<feature type="region of interest" description="Disordered" evidence="1">
    <location>
        <begin position="491"/>
        <end position="534"/>
    </location>
</feature>
<feature type="compositionally biased region" description="Polar residues" evidence="1">
    <location>
        <begin position="515"/>
        <end position="534"/>
    </location>
</feature>
<feature type="signal peptide" evidence="2">
    <location>
        <begin position="1"/>
        <end position="30"/>
    </location>
</feature>
<feature type="region of interest" description="Disordered" evidence="1">
    <location>
        <begin position="147"/>
        <end position="182"/>
    </location>
</feature>
<gene>
    <name evidence="4" type="primary">LOC108678865</name>
</gene>
<dbReference type="KEGG" id="hazt:108678865"/>
<feature type="compositionally biased region" description="Polar residues" evidence="1">
    <location>
        <begin position="157"/>
        <end position="179"/>
    </location>
</feature>
<evidence type="ECO:0000313" key="4">
    <source>
        <dbReference type="RefSeq" id="XP_018022849.1"/>
    </source>
</evidence>
<dbReference type="RefSeq" id="XP_018022849.1">
    <property type="nucleotide sequence ID" value="XM_018167360.2"/>
</dbReference>
<keyword evidence="3" id="KW-1185">Reference proteome</keyword>
<feature type="chain" id="PRO_5034578728" evidence="2">
    <location>
        <begin position="31"/>
        <end position="946"/>
    </location>
</feature>
<dbReference type="GeneID" id="108678865"/>
<dbReference type="Proteomes" id="UP000694843">
    <property type="component" value="Unplaced"/>
</dbReference>
<accession>A0A8B7P9L9</accession>
<feature type="region of interest" description="Disordered" evidence="1">
    <location>
        <begin position="740"/>
        <end position="766"/>
    </location>
</feature>
<proteinExistence type="predicted"/>
<evidence type="ECO:0000313" key="3">
    <source>
        <dbReference type="Proteomes" id="UP000694843"/>
    </source>
</evidence>
<keyword evidence="2" id="KW-0732">Signal</keyword>
<evidence type="ECO:0000256" key="1">
    <source>
        <dbReference type="SAM" id="MobiDB-lite"/>
    </source>
</evidence>
<reference evidence="4" key="1">
    <citation type="submission" date="2025-08" db="UniProtKB">
        <authorList>
            <consortium name="RefSeq"/>
        </authorList>
    </citation>
    <scope>IDENTIFICATION</scope>
    <source>
        <tissue evidence="4">Whole organism</tissue>
    </source>
</reference>
<dbReference type="OrthoDB" id="10679481at2759"/>
<name>A0A8B7P9L9_HYAAZ</name>
<protein>
    <submittedName>
        <fullName evidence="4">Uncharacterized protein LOC108678865</fullName>
    </submittedName>
</protein>
<dbReference type="AlphaFoldDB" id="A0A8B7P9L9"/>